<dbReference type="PANTHER" id="PTHR23028:SF53">
    <property type="entry name" value="ACYL_TRANSF_3 DOMAIN-CONTAINING PROTEIN"/>
    <property type="match status" value="1"/>
</dbReference>
<comment type="caution">
    <text evidence="3">The sequence shown here is derived from an EMBL/GenBank/DDBJ whole genome shotgun (WGS) entry which is preliminary data.</text>
</comment>
<accession>A0ABT2LHF2</accession>
<feature type="transmembrane region" description="Helical" evidence="1">
    <location>
        <begin position="213"/>
        <end position="232"/>
    </location>
</feature>
<keyword evidence="4" id="KW-1185">Reference proteome</keyword>
<feature type="transmembrane region" description="Helical" evidence="1">
    <location>
        <begin position="318"/>
        <end position="336"/>
    </location>
</feature>
<evidence type="ECO:0000313" key="3">
    <source>
        <dbReference type="EMBL" id="MCT7373976.1"/>
    </source>
</evidence>
<feature type="domain" description="Acyltransferase 3" evidence="2">
    <location>
        <begin position="8"/>
        <end position="333"/>
    </location>
</feature>
<evidence type="ECO:0000259" key="2">
    <source>
        <dbReference type="Pfam" id="PF01757"/>
    </source>
</evidence>
<dbReference type="RefSeq" id="WP_260900323.1">
    <property type="nucleotide sequence ID" value="NZ_JAOCZP010000001.1"/>
</dbReference>
<keyword evidence="1" id="KW-1133">Transmembrane helix</keyword>
<name>A0ABT2LHF2_9HYPH</name>
<evidence type="ECO:0000256" key="1">
    <source>
        <dbReference type="SAM" id="Phobius"/>
    </source>
</evidence>
<sequence>MSNGRDRQLDGLRAIAVTMVLYAHFFSTNDSYWGHVGVRLFFILSGFLITRLLLDARSAAEFEALPALGSFYIRRALRIFPPYFAMLGCVWLLSLEQSRWVLLWHALYISNFWYALQNDWTPWVLVHTWTLSIEEQFYVVWPLLILLAPRQWIERICIAVIVLSLAYRFYWPFTGTPSAARDVLPPASMDALGAGALLAAYRSHAVGWPQWMRSAWAPLAVAFLLLLSFRSVQLTPTQDWMRWIGMEVFPLVPLVMVVGLCSARIEGYAGRLLEARPLVALGCISYGIYLYHGLVLALVVKAQPWLPVNVAEQGFGRFAIAGAGTLMLASVSWLFFEKPINAFKRHFPYVAQGDRNPTTIFTRWLGNAHDRRSVAVPHGPIERTKAVPDPDTR</sequence>
<keyword evidence="1" id="KW-0472">Membrane</keyword>
<reference evidence="3 4" key="1">
    <citation type="submission" date="2022-09" db="EMBL/GenBank/DDBJ databases">
        <title>Chelativorans salina sp. nov., a novel slightly halophilic bacterium isolated from a saline lake sediment enrichment.</title>
        <authorList>
            <person name="Gao L."/>
            <person name="Fang B.-Z."/>
            <person name="Li W.-J."/>
        </authorList>
    </citation>
    <scope>NUCLEOTIDE SEQUENCE [LARGE SCALE GENOMIC DNA]</scope>
    <source>
        <strain evidence="3 4">EGI FJ00035</strain>
    </source>
</reference>
<dbReference type="Pfam" id="PF01757">
    <property type="entry name" value="Acyl_transf_3"/>
    <property type="match status" value="1"/>
</dbReference>
<dbReference type="GO" id="GO:0016746">
    <property type="term" value="F:acyltransferase activity"/>
    <property type="evidence" value="ECO:0007669"/>
    <property type="project" value="UniProtKB-KW"/>
</dbReference>
<feature type="transmembrane region" description="Helical" evidence="1">
    <location>
        <begin position="152"/>
        <end position="171"/>
    </location>
</feature>
<dbReference type="PANTHER" id="PTHR23028">
    <property type="entry name" value="ACETYLTRANSFERASE"/>
    <property type="match status" value="1"/>
</dbReference>
<protein>
    <submittedName>
        <fullName evidence="3">Acyltransferase</fullName>
    </submittedName>
</protein>
<dbReference type="InterPro" id="IPR002656">
    <property type="entry name" value="Acyl_transf_3_dom"/>
</dbReference>
<gene>
    <name evidence="3" type="ORF">N5A92_02840</name>
</gene>
<feature type="transmembrane region" description="Helical" evidence="1">
    <location>
        <begin position="277"/>
        <end position="298"/>
    </location>
</feature>
<dbReference type="Proteomes" id="UP001320831">
    <property type="component" value="Unassembled WGS sequence"/>
</dbReference>
<proteinExistence type="predicted"/>
<feature type="transmembrane region" description="Helical" evidence="1">
    <location>
        <begin position="12"/>
        <end position="27"/>
    </location>
</feature>
<keyword evidence="3" id="KW-0808">Transferase</keyword>
<organism evidence="3 4">
    <name type="scientific">Chelativorans salis</name>
    <dbReference type="NCBI Taxonomy" id="2978478"/>
    <lineage>
        <taxon>Bacteria</taxon>
        <taxon>Pseudomonadati</taxon>
        <taxon>Pseudomonadota</taxon>
        <taxon>Alphaproteobacteria</taxon>
        <taxon>Hyphomicrobiales</taxon>
        <taxon>Phyllobacteriaceae</taxon>
        <taxon>Chelativorans</taxon>
    </lineage>
</organism>
<feature type="transmembrane region" description="Helical" evidence="1">
    <location>
        <begin position="75"/>
        <end position="94"/>
    </location>
</feature>
<keyword evidence="3" id="KW-0012">Acyltransferase</keyword>
<feature type="transmembrane region" description="Helical" evidence="1">
    <location>
        <begin position="244"/>
        <end position="265"/>
    </location>
</feature>
<dbReference type="InterPro" id="IPR050879">
    <property type="entry name" value="Acyltransferase_3"/>
</dbReference>
<feature type="transmembrane region" description="Helical" evidence="1">
    <location>
        <begin position="33"/>
        <end position="54"/>
    </location>
</feature>
<dbReference type="EMBL" id="JAOCZP010000001">
    <property type="protein sequence ID" value="MCT7373976.1"/>
    <property type="molecule type" value="Genomic_DNA"/>
</dbReference>
<keyword evidence="1" id="KW-0812">Transmembrane</keyword>
<evidence type="ECO:0000313" key="4">
    <source>
        <dbReference type="Proteomes" id="UP001320831"/>
    </source>
</evidence>